<dbReference type="GO" id="GO:0016020">
    <property type="term" value="C:membrane"/>
    <property type="evidence" value="ECO:0007669"/>
    <property type="project" value="UniProtKB-SubCell"/>
</dbReference>
<sequence>MEDEDQAIVRRVTLVHLPQAQNKFFEPELNLSRWSTATASMAVALCSGTGFVFSVYSDFMQDELNWNQRNIDNLAIAKDAGVVFGGIMGGIIATLFGFRATLVVGGIINFGGFVLTAAAVDGKIANQDMLIYFYQFIALAGNSVCETMAVLMLVNFSYNKGYQSGLIKGYIGLGSAVFMQVYKSMFLNNELAFILFIGWFPMLVAFACAPFFQVMLHPRVPSGSREGALYHKATTETFKLAVAFFLSILLALLLMSVWENEDGDTEHWVYFFHLAVT</sequence>
<dbReference type="InterPro" id="IPR036259">
    <property type="entry name" value="MFS_trans_sf"/>
</dbReference>
<keyword evidence="4 5" id="KW-0472">Membrane</keyword>
<feature type="transmembrane region" description="Helical" evidence="5">
    <location>
        <begin position="102"/>
        <end position="120"/>
    </location>
</feature>
<dbReference type="Pfam" id="PF06813">
    <property type="entry name" value="Nodulin-like"/>
    <property type="match status" value="1"/>
</dbReference>
<protein>
    <recommendedName>
        <fullName evidence="6">Nodulin-like domain-containing protein</fullName>
    </recommendedName>
</protein>
<dbReference type="AlphaFoldDB" id="A0AAE0BH40"/>
<evidence type="ECO:0000313" key="8">
    <source>
        <dbReference type="Proteomes" id="UP001190700"/>
    </source>
</evidence>
<dbReference type="PANTHER" id="PTHR21576:SF158">
    <property type="entry name" value="RIBOSOMAL RNA-PROCESSING PROTEIN 12-LIKE CONSERVED DOMAIN-CONTAINING PROTEIN"/>
    <property type="match status" value="1"/>
</dbReference>
<dbReference type="InterPro" id="IPR010658">
    <property type="entry name" value="Nodulin-like"/>
</dbReference>
<evidence type="ECO:0000256" key="3">
    <source>
        <dbReference type="ARBA" id="ARBA00022989"/>
    </source>
</evidence>
<proteinExistence type="predicted"/>
<reference evidence="7 8" key="1">
    <citation type="journal article" date="2015" name="Genome Biol. Evol.">
        <title>Comparative Genomics of a Bacterivorous Green Alga Reveals Evolutionary Causalities and Consequences of Phago-Mixotrophic Mode of Nutrition.</title>
        <authorList>
            <person name="Burns J.A."/>
            <person name="Paasch A."/>
            <person name="Narechania A."/>
            <person name="Kim E."/>
        </authorList>
    </citation>
    <scope>NUCLEOTIDE SEQUENCE [LARGE SCALE GENOMIC DNA]</scope>
    <source>
        <strain evidence="7 8">PLY_AMNH</strain>
    </source>
</reference>
<evidence type="ECO:0000259" key="6">
    <source>
        <dbReference type="Pfam" id="PF06813"/>
    </source>
</evidence>
<dbReference type="PANTHER" id="PTHR21576">
    <property type="entry name" value="UNCHARACTERIZED NODULIN-LIKE PROTEIN"/>
    <property type="match status" value="1"/>
</dbReference>
<keyword evidence="3 5" id="KW-1133">Transmembrane helix</keyword>
<feature type="transmembrane region" description="Helical" evidence="5">
    <location>
        <begin position="76"/>
        <end position="96"/>
    </location>
</feature>
<dbReference type="Proteomes" id="UP001190700">
    <property type="component" value="Unassembled WGS sequence"/>
</dbReference>
<evidence type="ECO:0000256" key="5">
    <source>
        <dbReference type="SAM" id="Phobius"/>
    </source>
</evidence>
<comment type="subcellular location">
    <subcellularLocation>
        <location evidence="1">Membrane</location>
        <topology evidence="1">Multi-pass membrane protein</topology>
    </subcellularLocation>
</comment>
<evidence type="ECO:0000256" key="2">
    <source>
        <dbReference type="ARBA" id="ARBA00022692"/>
    </source>
</evidence>
<comment type="caution">
    <text evidence="7">The sequence shown here is derived from an EMBL/GenBank/DDBJ whole genome shotgun (WGS) entry which is preliminary data.</text>
</comment>
<keyword evidence="8" id="KW-1185">Reference proteome</keyword>
<organism evidence="7 8">
    <name type="scientific">Cymbomonas tetramitiformis</name>
    <dbReference type="NCBI Taxonomy" id="36881"/>
    <lineage>
        <taxon>Eukaryota</taxon>
        <taxon>Viridiplantae</taxon>
        <taxon>Chlorophyta</taxon>
        <taxon>Pyramimonadophyceae</taxon>
        <taxon>Pyramimonadales</taxon>
        <taxon>Pyramimonadaceae</taxon>
        <taxon>Cymbomonas</taxon>
    </lineage>
</organism>
<keyword evidence="2 5" id="KW-0812">Transmembrane</keyword>
<evidence type="ECO:0000313" key="7">
    <source>
        <dbReference type="EMBL" id="KAK3236531.1"/>
    </source>
</evidence>
<evidence type="ECO:0000256" key="4">
    <source>
        <dbReference type="ARBA" id="ARBA00023136"/>
    </source>
</evidence>
<dbReference type="SUPFAM" id="SSF103473">
    <property type="entry name" value="MFS general substrate transporter"/>
    <property type="match status" value="1"/>
</dbReference>
<dbReference type="EMBL" id="LGRX02034995">
    <property type="protein sequence ID" value="KAK3236531.1"/>
    <property type="molecule type" value="Genomic_DNA"/>
</dbReference>
<feature type="transmembrane region" description="Helical" evidence="5">
    <location>
        <begin position="132"/>
        <end position="154"/>
    </location>
</feature>
<feature type="non-terminal residue" evidence="7">
    <location>
        <position position="277"/>
    </location>
</feature>
<feature type="transmembrane region" description="Helical" evidence="5">
    <location>
        <begin position="237"/>
        <end position="258"/>
    </location>
</feature>
<evidence type="ECO:0000256" key="1">
    <source>
        <dbReference type="ARBA" id="ARBA00004141"/>
    </source>
</evidence>
<feature type="domain" description="Nodulin-like" evidence="6">
    <location>
        <begin position="33"/>
        <end position="257"/>
    </location>
</feature>
<feature type="transmembrane region" description="Helical" evidence="5">
    <location>
        <begin position="191"/>
        <end position="216"/>
    </location>
</feature>
<feature type="transmembrane region" description="Helical" evidence="5">
    <location>
        <begin position="34"/>
        <end position="56"/>
    </location>
</feature>
<accession>A0AAE0BH40</accession>
<gene>
    <name evidence="7" type="ORF">CYMTET_53334</name>
</gene>
<name>A0AAE0BH40_9CHLO</name>